<evidence type="ECO:0000313" key="3">
    <source>
        <dbReference type="Proteomes" id="UP000633205"/>
    </source>
</evidence>
<gene>
    <name evidence="2" type="ORF">GCM10010915_13820</name>
</gene>
<evidence type="ECO:0000259" key="1">
    <source>
        <dbReference type="Pfam" id="PF16571"/>
    </source>
</evidence>
<organism evidence="2 3">
    <name type="scientific">Microbacterium faecale</name>
    <dbReference type="NCBI Taxonomy" id="1804630"/>
    <lineage>
        <taxon>Bacteria</taxon>
        <taxon>Bacillati</taxon>
        <taxon>Actinomycetota</taxon>
        <taxon>Actinomycetes</taxon>
        <taxon>Micrococcales</taxon>
        <taxon>Microbacteriaceae</taxon>
        <taxon>Microbacterium</taxon>
    </lineage>
</organism>
<sequence>MQFIDAARIRAAFANVSLRERKAIPLPDLDAIAWEDLDFLGWRDPKLPLVGYVITMIDDEPVGLLMRQAEQTPHARTQCVWCADVKLPNDVVMFSTKRAGAAGRRGNTVGTYVCAEFECNRNVRRKPVAAYHGFDVEAARQSRIATLRANVARFVRDITSTV</sequence>
<dbReference type="AlphaFoldDB" id="A0A916Y812"/>
<keyword evidence="3" id="KW-1185">Reference proteome</keyword>
<dbReference type="EMBL" id="BMHO01000001">
    <property type="protein sequence ID" value="GGD34669.1"/>
    <property type="molecule type" value="Genomic_DNA"/>
</dbReference>
<dbReference type="Pfam" id="PF16571">
    <property type="entry name" value="FBP_C"/>
    <property type="match status" value="1"/>
</dbReference>
<reference evidence="2" key="1">
    <citation type="journal article" date="2014" name="Int. J. Syst. Evol. Microbiol.">
        <title>Complete genome sequence of Corynebacterium casei LMG S-19264T (=DSM 44701T), isolated from a smear-ripened cheese.</title>
        <authorList>
            <consortium name="US DOE Joint Genome Institute (JGI-PGF)"/>
            <person name="Walter F."/>
            <person name="Albersmeier A."/>
            <person name="Kalinowski J."/>
            <person name="Ruckert C."/>
        </authorList>
    </citation>
    <scope>NUCLEOTIDE SEQUENCE</scope>
    <source>
        <strain evidence="2">CGMCC 1.15152</strain>
    </source>
</reference>
<evidence type="ECO:0000313" key="2">
    <source>
        <dbReference type="EMBL" id="GGD34669.1"/>
    </source>
</evidence>
<dbReference type="Proteomes" id="UP000633205">
    <property type="component" value="Unassembled WGS sequence"/>
</dbReference>
<proteinExistence type="predicted"/>
<comment type="caution">
    <text evidence="2">The sequence shown here is derived from an EMBL/GenBank/DDBJ whole genome shotgun (WGS) entry which is preliminary data.</text>
</comment>
<feature type="domain" description="Elongation factor G-binding protein C-terminal treble-clef zinc-finger" evidence="1">
    <location>
        <begin position="9"/>
        <end position="158"/>
    </location>
</feature>
<dbReference type="RefSeq" id="WP_188711548.1">
    <property type="nucleotide sequence ID" value="NZ_BMHO01000001.1"/>
</dbReference>
<protein>
    <recommendedName>
        <fullName evidence="1">Elongation factor G-binding protein C-terminal treble-clef zinc-finger domain-containing protein</fullName>
    </recommendedName>
</protein>
<accession>A0A916Y812</accession>
<name>A0A916Y812_9MICO</name>
<dbReference type="InterPro" id="IPR032330">
    <property type="entry name" value="EF-G-binding_C"/>
</dbReference>
<reference evidence="2" key="2">
    <citation type="submission" date="2020-09" db="EMBL/GenBank/DDBJ databases">
        <authorList>
            <person name="Sun Q."/>
            <person name="Zhou Y."/>
        </authorList>
    </citation>
    <scope>NUCLEOTIDE SEQUENCE</scope>
    <source>
        <strain evidence="2">CGMCC 1.15152</strain>
    </source>
</reference>